<feature type="transmembrane region" description="Helical" evidence="2">
    <location>
        <begin position="149"/>
        <end position="167"/>
    </location>
</feature>
<keyword evidence="2" id="KW-0812">Transmembrane</keyword>
<feature type="transmembrane region" description="Helical" evidence="2">
    <location>
        <begin position="267"/>
        <end position="289"/>
    </location>
</feature>
<sequence length="301" mass="32832">MEKHPERGSGMRKRDSGEPGSMQPEAGAVYSKRSRSGKYAAAFKIGLQASLEYRLQFVIGLVSLVFPVGIQSLIWTAVYRSSAQDVLYGYDYGQMILYTILSGIVAKFVMTQLEHTIAEDIKSGGLNTYLVRPVSYFGYRLSAYAGSRVVSDSVLIVLVTTVLLIAIRYGHTPLSPVRIGLFTAALVLAAAVQFLLSYAICALAFRLAEISYFFVITGLVVQILSGGMVPLEVFGETLNGWFNLLPFKYTIYFPVNVLNGRLAEGEALTGIFIQCGWIVLLAGAAHAAWRLGLKRYVGLGG</sequence>
<name>A0ABS8YF73_9BACL</name>
<evidence type="ECO:0000313" key="3">
    <source>
        <dbReference type="EMBL" id="MCE5170651.1"/>
    </source>
</evidence>
<evidence type="ECO:0000256" key="1">
    <source>
        <dbReference type="SAM" id="MobiDB-lite"/>
    </source>
</evidence>
<feature type="transmembrane region" description="Helical" evidence="2">
    <location>
        <begin position="179"/>
        <end position="205"/>
    </location>
</feature>
<feature type="compositionally biased region" description="Basic and acidic residues" evidence="1">
    <location>
        <begin position="1"/>
        <end position="17"/>
    </location>
</feature>
<protein>
    <submittedName>
        <fullName evidence="3">ABC-2 family transporter protein</fullName>
    </submittedName>
</protein>
<dbReference type="InterPro" id="IPR010390">
    <property type="entry name" value="ABC-2_transporter-like"/>
</dbReference>
<feature type="region of interest" description="Disordered" evidence="1">
    <location>
        <begin position="1"/>
        <end position="30"/>
    </location>
</feature>
<dbReference type="PANTHER" id="PTHR36832">
    <property type="entry name" value="SLR1174 PROTEIN-RELATED"/>
    <property type="match status" value="1"/>
</dbReference>
<dbReference type="Proteomes" id="UP001199916">
    <property type="component" value="Unassembled WGS sequence"/>
</dbReference>
<feature type="transmembrane region" description="Helical" evidence="2">
    <location>
        <begin position="95"/>
        <end position="113"/>
    </location>
</feature>
<gene>
    <name evidence="3" type="ORF">LQV63_15145</name>
</gene>
<proteinExistence type="predicted"/>
<dbReference type="EMBL" id="JAJNBZ010000011">
    <property type="protein sequence ID" value="MCE5170651.1"/>
    <property type="molecule type" value="Genomic_DNA"/>
</dbReference>
<reference evidence="3 4" key="1">
    <citation type="submission" date="2021-11" db="EMBL/GenBank/DDBJ databases">
        <title>Draft genome sequence of Paenibacillus profundus YoMME, a new Gram-positive bacteria with exoelectrogenic properties.</title>
        <authorList>
            <person name="Hubenova Y."/>
            <person name="Hubenova E."/>
            <person name="Manasiev Y."/>
            <person name="Peykov S."/>
            <person name="Mitov M."/>
        </authorList>
    </citation>
    <scope>NUCLEOTIDE SEQUENCE [LARGE SCALE GENOMIC DNA]</scope>
    <source>
        <strain evidence="3 4">YoMME</strain>
    </source>
</reference>
<evidence type="ECO:0000313" key="4">
    <source>
        <dbReference type="Proteomes" id="UP001199916"/>
    </source>
</evidence>
<dbReference type="RefSeq" id="WP_233697323.1">
    <property type="nucleotide sequence ID" value="NZ_JAJNBZ010000011.1"/>
</dbReference>
<keyword evidence="4" id="KW-1185">Reference proteome</keyword>
<feature type="transmembrane region" description="Helical" evidence="2">
    <location>
        <begin position="212"/>
        <end position="231"/>
    </location>
</feature>
<feature type="transmembrane region" description="Helical" evidence="2">
    <location>
        <begin position="53"/>
        <end position="75"/>
    </location>
</feature>
<dbReference type="Pfam" id="PF06182">
    <property type="entry name" value="ABC2_membrane_6"/>
    <property type="match status" value="1"/>
</dbReference>
<keyword evidence="2" id="KW-1133">Transmembrane helix</keyword>
<keyword evidence="2" id="KW-0472">Membrane</keyword>
<accession>A0ABS8YF73</accession>
<comment type="caution">
    <text evidence="3">The sequence shown here is derived from an EMBL/GenBank/DDBJ whole genome shotgun (WGS) entry which is preliminary data.</text>
</comment>
<dbReference type="PANTHER" id="PTHR36832:SF1">
    <property type="entry name" value="SLR1174 PROTEIN"/>
    <property type="match status" value="1"/>
</dbReference>
<organism evidence="3 4">
    <name type="scientific">Paenibacillus profundus</name>
    <dbReference type="NCBI Taxonomy" id="1173085"/>
    <lineage>
        <taxon>Bacteria</taxon>
        <taxon>Bacillati</taxon>
        <taxon>Bacillota</taxon>
        <taxon>Bacilli</taxon>
        <taxon>Bacillales</taxon>
        <taxon>Paenibacillaceae</taxon>
        <taxon>Paenibacillus</taxon>
    </lineage>
</organism>
<evidence type="ECO:0000256" key="2">
    <source>
        <dbReference type="SAM" id="Phobius"/>
    </source>
</evidence>